<evidence type="ECO:0000256" key="2">
    <source>
        <dbReference type="ARBA" id="ARBA00022448"/>
    </source>
</evidence>
<feature type="transmembrane region" description="Helical" evidence="8">
    <location>
        <begin position="177"/>
        <end position="198"/>
    </location>
</feature>
<feature type="transmembrane region" description="Helical" evidence="8">
    <location>
        <begin position="437"/>
        <end position="454"/>
    </location>
</feature>
<dbReference type="PANTHER" id="PTHR43791">
    <property type="entry name" value="PERMEASE-RELATED"/>
    <property type="match status" value="1"/>
</dbReference>
<dbReference type="PANTHER" id="PTHR43791:SF1">
    <property type="entry name" value="ALLANTOATE PERMEASE"/>
    <property type="match status" value="1"/>
</dbReference>
<dbReference type="OrthoDB" id="6730379at2759"/>
<accession>A0A2B7YHU8</accession>
<dbReference type="Pfam" id="PF07690">
    <property type="entry name" value="MFS_1"/>
    <property type="match status" value="1"/>
</dbReference>
<evidence type="ECO:0000313" key="11">
    <source>
        <dbReference type="Proteomes" id="UP000224634"/>
    </source>
</evidence>
<dbReference type="SUPFAM" id="SSF103473">
    <property type="entry name" value="MFS general substrate transporter"/>
    <property type="match status" value="1"/>
</dbReference>
<evidence type="ECO:0000256" key="8">
    <source>
        <dbReference type="SAM" id="Phobius"/>
    </source>
</evidence>
<sequence length="529" mass="58923">MTDTSTAAGTASSSEERVSKDAEKREARVQPPREVPPENQVSQHAHDADEAMKAFEGLDGQPIVLTEADNKRLLRRIDWHLMPLMCMVYSLNYLDKAVLTFAGVMGVQEDLNLKGDNFQWLGSIFHIGFLLWEYPSTLLLQRLPLAKYTGACILLWGLVTAALAGTKDFAGAAANRFLLGALESAVTPAFVLITSQWYTKYEQTTRTAIWFSFAGVGQIYGYFLAYGILIAERKNALAIEPWKALTLITGILTMAFGAWFWWVIPDSQLNARWLKKEDRTLAVERVRVNQQGIGNKHFKMYQFKEALTDLTTWAFALYVCVAFIANGGLSIFYSQILVSLGYTPEKSFLVGTPIGVILAVGTLVLGVLGDRFGERLLLSMIPQSIAIIGMTLIVALPPTYKVVRLVGFYTLGSTVGPLMIMIGMLGTNFAGTTKKTTVAALFIISMSVGSIIGPQVFRPQYAPEYVLPKICVIVCWSLCLVDVGFLRWYYRRRNQKKAEARAAPGYFKVPNQEFLDLTDKENPEFTYQV</sequence>
<comment type="similarity">
    <text evidence="6">Belongs to the major facilitator superfamily. Allantoate permease family.</text>
</comment>
<feature type="transmembrane region" description="Helical" evidence="8">
    <location>
        <begin position="466"/>
        <end position="490"/>
    </location>
</feature>
<feature type="transmembrane region" description="Helical" evidence="8">
    <location>
        <begin position="146"/>
        <end position="165"/>
    </location>
</feature>
<feature type="transmembrane region" description="Helical" evidence="8">
    <location>
        <begin position="310"/>
        <end position="336"/>
    </location>
</feature>
<evidence type="ECO:0000256" key="1">
    <source>
        <dbReference type="ARBA" id="ARBA00004141"/>
    </source>
</evidence>
<dbReference type="PROSITE" id="PS50850">
    <property type="entry name" value="MFS"/>
    <property type="match status" value="1"/>
</dbReference>
<dbReference type="GO" id="GO:0016020">
    <property type="term" value="C:membrane"/>
    <property type="evidence" value="ECO:0007669"/>
    <property type="project" value="UniProtKB-SubCell"/>
</dbReference>
<dbReference type="FunFam" id="1.20.1250.20:FF:000064">
    <property type="entry name" value="MFS allantoate transporter"/>
    <property type="match status" value="1"/>
</dbReference>
<evidence type="ECO:0000256" key="3">
    <source>
        <dbReference type="ARBA" id="ARBA00022692"/>
    </source>
</evidence>
<dbReference type="STRING" id="1447883.A0A2B7YHU8"/>
<evidence type="ECO:0000256" key="7">
    <source>
        <dbReference type="SAM" id="MobiDB-lite"/>
    </source>
</evidence>
<feature type="transmembrane region" description="Helical" evidence="8">
    <location>
        <begin position="242"/>
        <end position="264"/>
    </location>
</feature>
<dbReference type="InterPro" id="IPR011701">
    <property type="entry name" value="MFS"/>
</dbReference>
<reference evidence="10 11" key="1">
    <citation type="submission" date="2017-10" db="EMBL/GenBank/DDBJ databases">
        <title>Comparative genomics in systemic dimorphic fungi from Ajellomycetaceae.</title>
        <authorList>
            <person name="Munoz J.F."/>
            <person name="Mcewen J.G."/>
            <person name="Clay O.K."/>
            <person name="Cuomo C.A."/>
        </authorList>
    </citation>
    <scope>NUCLEOTIDE SEQUENCE [LARGE SCALE GENOMIC DNA]</scope>
    <source>
        <strain evidence="10 11">UAMH7299</strain>
    </source>
</reference>
<organism evidence="10 11">
    <name type="scientific">Polytolypa hystricis (strain UAMH7299)</name>
    <dbReference type="NCBI Taxonomy" id="1447883"/>
    <lineage>
        <taxon>Eukaryota</taxon>
        <taxon>Fungi</taxon>
        <taxon>Dikarya</taxon>
        <taxon>Ascomycota</taxon>
        <taxon>Pezizomycotina</taxon>
        <taxon>Eurotiomycetes</taxon>
        <taxon>Eurotiomycetidae</taxon>
        <taxon>Onygenales</taxon>
        <taxon>Onygenales incertae sedis</taxon>
        <taxon>Polytolypa</taxon>
    </lineage>
</organism>
<keyword evidence="3 8" id="KW-0812">Transmembrane</keyword>
<feature type="transmembrane region" description="Helical" evidence="8">
    <location>
        <begin position="117"/>
        <end position="134"/>
    </location>
</feature>
<feature type="transmembrane region" description="Helical" evidence="8">
    <location>
        <begin position="210"/>
        <end position="230"/>
    </location>
</feature>
<dbReference type="GO" id="GO:0022857">
    <property type="term" value="F:transmembrane transporter activity"/>
    <property type="evidence" value="ECO:0007669"/>
    <property type="project" value="InterPro"/>
</dbReference>
<keyword evidence="11" id="KW-1185">Reference proteome</keyword>
<feature type="compositionally biased region" description="Low complexity" evidence="7">
    <location>
        <begin position="1"/>
        <end position="13"/>
    </location>
</feature>
<feature type="transmembrane region" description="Helical" evidence="8">
    <location>
        <begin position="376"/>
        <end position="396"/>
    </location>
</feature>
<feature type="transmembrane region" description="Helical" evidence="8">
    <location>
        <begin position="402"/>
        <end position="425"/>
    </location>
</feature>
<keyword evidence="2" id="KW-0813">Transport</keyword>
<keyword evidence="5 8" id="KW-0472">Membrane</keyword>
<feature type="compositionally biased region" description="Basic and acidic residues" evidence="7">
    <location>
        <begin position="14"/>
        <end position="28"/>
    </location>
</feature>
<dbReference type="InterPro" id="IPR036259">
    <property type="entry name" value="MFS_trans_sf"/>
</dbReference>
<protein>
    <recommendedName>
        <fullName evidence="9">Major facilitator superfamily (MFS) profile domain-containing protein</fullName>
    </recommendedName>
</protein>
<evidence type="ECO:0000256" key="6">
    <source>
        <dbReference type="ARBA" id="ARBA00037968"/>
    </source>
</evidence>
<name>A0A2B7YHU8_POLH7</name>
<comment type="subcellular location">
    <subcellularLocation>
        <location evidence="1">Membrane</location>
        <topology evidence="1">Multi-pass membrane protein</topology>
    </subcellularLocation>
</comment>
<feature type="domain" description="Major facilitator superfamily (MFS) profile" evidence="9">
    <location>
        <begin position="81"/>
        <end position="494"/>
    </location>
</feature>
<dbReference type="InterPro" id="IPR020846">
    <property type="entry name" value="MFS_dom"/>
</dbReference>
<feature type="transmembrane region" description="Helical" evidence="8">
    <location>
        <begin position="348"/>
        <end position="369"/>
    </location>
</feature>
<gene>
    <name evidence="10" type="ORF">AJ80_02270</name>
</gene>
<dbReference type="Gene3D" id="1.20.1250.20">
    <property type="entry name" value="MFS general substrate transporter like domains"/>
    <property type="match status" value="2"/>
</dbReference>
<dbReference type="EMBL" id="PDNA01000021">
    <property type="protein sequence ID" value="PGH23664.1"/>
    <property type="molecule type" value="Genomic_DNA"/>
</dbReference>
<evidence type="ECO:0000256" key="5">
    <source>
        <dbReference type="ARBA" id="ARBA00023136"/>
    </source>
</evidence>
<keyword evidence="4 8" id="KW-1133">Transmembrane helix</keyword>
<dbReference type="AlphaFoldDB" id="A0A2B7YHU8"/>
<proteinExistence type="inferred from homology"/>
<feature type="transmembrane region" description="Helical" evidence="8">
    <location>
        <begin position="81"/>
        <end position="105"/>
    </location>
</feature>
<comment type="caution">
    <text evidence="10">The sequence shown here is derived from an EMBL/GenBank/DDBJ whole genome shotgun (WGS) entry which is preliminary data.</text>
</comment>
<feature type="region of interest" description="Disordered" evidence="7">
    <location>
        <begin position="1"/>
        <end position="46"/>
    </location>
</feature>
<dbReference type="Proteomes" id="UP000224634">
    <property type="component" value="Unassembled WGS sequence"/>
</dbReference>
<evidence type="ECO:0000313" key="10">
    <source>
        <dbReference type="EMBL" id="PGH23664.1"/>
    </source>
</evidence>
<evidence type="ECO:0000259" key="9">
    <source>
        <dbReference type="PROSITE" id="PS50850"/>
    </source>
</evidence>
<evidence type="ECO:0000256" key="4">
    <source>
        <dbReference type="ARBA" id="ARBA00022989"/>
    </source>
</evidence>